<sequence length="87" mass="10568">MESARKWVHRFVQWYNNHHRHSAVRYVIPSQRHSGAESPLLKHLHAVYKEAKRRNLQRWTVHTRNWDQISEVWLNPPPKNQLASEIK</sequence>
<proteinExistence type="predicted"/>
<evidence type="ECO:0000313" key="1">
    <source>
        <dbReference type="EMBL" id="MCO1336758.1"/>
    </source>
</evidence>
<accession>A0A9X2EVL0</accession>
<name>A0A9X2EVL0_9GAMM</name>
<evidence type="ECO:0008006" key="3">
    <source>
        <dbReference type="Google" id="ProtNLM"/>
    </source>
</evidence>
<dbReference type="AlphaFoldDB" id="A0A9X2EVL0"/>
<protein>
    <recommendedName>
        <fullName evidence="3">Integrase core domain-containing protein</fullName>
    </recommendedName>
</protein>
<reference evidence="1" key="1">
    <citation type="journal article" date="2022" name="Arch. Microbiol.">
        <title>Microbulbifer okhotskensis sp. nov., isolated from a deep bottom sediment of the Okhotsk Sea.</title>
        <authorList>
            <person name="Romanenko L."/>
            <person name="Kurilenko V."/>
            <person name="Otstavnykh N."/>
            <person name="Velansky P."/>
            <person name="Isaeva M."/>
            <person name="Mikhailov V."/>
        </authorList>
    </citation>
    <scope>NUCLEOTIDE SEQUENCE</scope>
    <source>
        <strain evidence="1">OS29</strain>
    </source>
</reference>
<dbReference type="EMBL" id="JALBWM010000189">
    <property type="protein sequence ID" value="MCO1336758.1"/>
    <property type="molecule type" value="Genomic_DNA"/>
</dbReference>
<gene>
    <name evidence="1" type="ORF">MO867_20740</name>
</gene>
<organism evidence="1 2">
    <name type="scientific">Microbulbifer okhotskensis</name>
    <dbReference type="NCBI Taxonomy" id="2926617"/>
    <lineage>
        <taxon>Bacteria</taxon>
        <taxon>Pseudomonadati</taxon>
        <taxon>Pseudomonadota</taxon>
        <taxon>Gammaproteobacteria</taxon>
        <taxon>Cellvibrionales</taxon>
        <taxon>Microbulbiferaceae</taxon>
        <taxon>Microbulbifer</taxon>
    </lineage>
</organism>
<comment type="caution">
    <text evidence="1">The sequence shown here is derived from an EMBL/GenBank/DDBJ whole genome shotgun (WGS) entry which is preliminary data.</text>
</comment>
<evidence type="ECO:0000313" key="2">
    <source>
        <dbReference type="Proteomes" id="UP001139028"/>
    </source>
</evidence>
<dbReference type="Proteomes" id="UP001139028">
    <property type="component" value="Unassembled WGS sequence"/>
</dbReference>
<keyword evidence="2" id="KW-1185">Reference proteome</keyword>